<evidence type="ECO:0000256" key="2">
    <source>
        <dbReference type="PROSITE-ProRule" id="PRU00504"/>
    </source>
</evidence>
<accession>A0A956LW52</accession>
<sequence length="407" mass="44562">VPVRDVRARTACDPYARTAFRAGSTLLAVALLAGPARSAPETVHAKDPAERGGYATRSVMAIGGGDAPDAAQFFERLGTLAVDADAAGDVYVLDDGNHRVQVFDANGRFLRSIGGEGQGPGEFSMPGDLSVNEGGDCAVFDVGTMRITVFDKKGTVLRDQIVEEPVREMVLLADRSLVVVPMRGEQTIAYDSAGKELWHLGTAPPRASEEREINIQTPYQQVGSRLALGDGAHLWRGSSDTYALDLLADGSMVRRQDRDFSRVDFKLPEPPKREDGEEGGPRVVMMVQRDETGPDGSTQRSSSIQEGDGMETHEFSMDDLASMLPEYQPDVRAVLGWPDGRVWVVTAADDGDSMVTDEWSADGRYLRRFPLSKDYQFYRVGRDGVLYGVTHDDDYYPIVHKLAVEKR</sequence>
<feature type="repeat" description="NHL" evidence="2">
    <location>
        <begin position="110"/>
        <end position="153"/>
    </location>
</feature>
<feature type="repeat" description="NHL" evidence="2">
    <location>
        <begin position="80"/>
        <end position="106"/>
    </location>
</feature>
<dbReference type="Proteomes" id="UP000697710">
    <property type="component" value="Unassembled WGS sequence"/>
</dbReference>
<dbReference type="EMBL" id="JAGQHR010000070">
    <property type="protein sequence ID" value="MCA9726810.1"/>
    <property type="molecule type" value="Genomic_DNA"/>
</dbReference>
<reference evidence="4" key="1">
    <citation type="submission" date="2020-04" db="EMBL/GenBank/DDBJ databases">
        <authorList>
            <person name="Zhang T."/>
        </authorList>
    </citation>
    <scope>NUCLEOTIDE SEQUENCE</scope>
    <source>
        <strain evidence="4">HKST-UBA01</strain>
    </source>
</reference>
<dbReference type="PANTHER" id="PTHR24104">
    <property type="entry name" value="E3 UBIQUITIN-PROTEIN LIGASE NHLRC1-RELATED"/>
    <property type="match status" value="1"/>
</dbReference>
<keyword evidence="1" id="KW-0677">Repeat</keyword>
<dbReference type="SUPFAM" id="SSF101898">
    <property type="entry name" value="NHL repeat"/>
    <property type="match status" value="1"/>
</dbReference>
<dbReference type="AlphaFoldDB" id="A0A956LW52"/>
<gene>
    <name evidence="4" type="ORF">KC729_03940</name>
</gene>
<evidence type="ECO:0000256" key="3">
    <source>
        <dbReference type="SAM" id="MobiDB-lite"/>
    </source>
</evidence>
<name>A0A956LW52_UNCEI</name>
<dbReference type="InterPro" id="IPR050952">
    <property type="entry name" value="TRIM-NHL_E3_ligases"/>
</dbReference>
<evidence type="ECO:0000256" key="1">
    <source>
        <dbReference type="ARBA" id="ARBA00022737"/>
    </source>
</evidence>
<dbReference type="GO" id="GO:0008270">
    <property type="term" value="F:zinc ion binding"/>
    <property type="evidence" value="ECO:0007669"/>
    <property type="project" value="UniProtKB-KW"/>
</dbReference>
<dbReference type="PROSITE" id="PS51125">
    <property type="entry name" value="NHL"/>
    <property type="match status" value="2"/>
</dbReference>
<dbReference type="InterPro" id="IPR011042">
    <property type="entry name" value="6-blade_b-propeller_TolB-like"/>
</dbReference>
<protein>
    <submittedName>
        <fullName evidence="4">6-bladed beta-propeller</fullName>
    </submittedName>
</protein>
<comment type="caution">
    <text evidence="4">The sequence shown here is derived from an EMBL/GenBank/DDBJ whole genome shotgun (WGS) entry which is preliminary data.</text>
</comment>
<organism evidence="4 5">
    <name type="scientific">Eiseniibacteriota bacterium</name>
    <dbReference type="NCBI Taxonomy" id="2212470"/>
    <lineage>
        <taxon>Bacteria</taxon>
        <taxon>Candidatus Eiseniibacteriota</taxon>
    </lineage>
</organism>
<feature type="compositionally biased region" description="Polar residues" evidence="3">
    <location>
        <begin position="295"/>
        <end position="305"/>
    </location>
</feature>
<dbReference type="Pfam" id="PF17170">
    <property type="entry name" value="DUF5128"/>
    <property type="match status" value="1"/>
</dbReference>
<feature type="non-terminal residue" evidence="4">
    <location>
        <position position="1"/>
    </location>
</feature>
<dbReference type="Gene3D" id="2.120.10.30">
    <property type="entry name" value="TolB, C-terminal domain"/>
    <property type="match status" value="1"/>
</dbReference>
<dbReference type="InterPro" id="IPR001258">
    <property type="entry name" value="NHL_repeat"/>
</dbReference>
<dbReference type="PANTHER" id="PTHR24104:SF25">
    <property type="entry name" value="PROTEIN LIN-41"/>
    <property type="match status" value="1"/>
</dbReference>
<proteinExistence type="predicted"/>
<feature type="region of interest" description="Disordered" evidence="3">
    <location>
        <begin position="290"/>
        <end position="310"/>
    </location>
</feature>
<evidence type="ECO:0000313" key="5">
    <source>
        <dbReference type="Proteomes" id="UP000697710"/>
    </source>
</evidence>
<reference evidence="4" key="2">
    <citation type="journal article" date="2021" name="Microbiome">
        <title>Successional dynamics and alternative stable states in a saline activated sludge microbial community over 9 years.</title>
        <authorList>
            <person name="Wang Y."/>
            <person name="Ye J."/>
            <person name="Ju F."/>
            <person name="Liu L."/>
            <person name="Boyd J.A."/>
            <person name="Deng Y."/>
            <person name="Parks D.H."/>
            <person name="Jiang X."/>
            <person name="Yin X."/>
            <person name="Woodcroft B.J."/>
            <person name="Tyson G.W."/>
            <person name="Hugenholtz P."/>
            <person name="Polz M.F."/>
            <person name="Zhang T."/>
        </authorList>
    </citation>
    <scope>NUCLEOTIDE SEQUENCE</scope>
    <source>
        <strain evidence="4">HKST-UBA01</strain>
    </source>
</reference>
<evidence type="ECO:0000313" key="4">
    <source>
        <dbReference type="EMBL" id="MCA9726810.1"/>
    </source>
</evidence>